<dbReference type="Proteomes" id="UP000598775">
    <property type="component" value="Unassembled WGS sequence"/>
</dbReference>
<gene>
    <name evidence="5" type="ORF">GCM10011399_26070</name>
</gene>
<dbReference type="InterPro" id="IPR050204">
    <property type="entry name" value="AraC_XylS_family_regulators"/>
</dbReference>
<evidence type="ECO:0000256" key="1">
    <source>
        <dbReference type="ARBA" id="ARBA00023015"/>
    </source>
</evidence>
<dbReference type="GO" id="GO:0006355">
    <property type="term" value="P:regulation of DNA-templated transcription"/>
    <property type="evidence" value="ECO:0007669"/>
    <property type="project" value="InterPro"/>
</dbReference>
<dbReference type="Gene3D" id="1.10.10.60">
    <property type="entry name" value="Homeodomain-like"/>
    <property type="match status" value="1"/>
</dbReference>
<dbReference type="Pfam" id="PF02311">
    <property type="entry name" value="AraC_binding"/>
    <property type="match status" value="1"/>
</dbReference>
<proteinExistence type="predicted"/>
<dbReference type="InterPro" id="IPR037923">
    <property type="entry name" value="HTH-like"/>
</dbReference>
<evidence type="ECO:0000259" key="4">
    <source>
        <dbReference type="Pfam" id="PF02311"/>
    </source>
</evidence>
<evidence type="ECO:0000256" key="3">
    <source>
        <dbReference type="ARBA" id="ARBA00023163"/>
    </source>
</evidence>
<keyword evidence="3" id="KW-0804">Transcription</keyword>
<dbReference type="PANTHER" id="PTHR46796:SF2">
    <property type="entry name" value="TRANSCRIPTIONAL REGULATORY PROTEIN"/>
    <property type="match status" value="1"/>
</dbReference>
<dbReference type="InterPro" id="IPR003313">
    <property type="entry name" value="AraC-bd"/>
</dbReference>
<accession>A0A917B9P3</accession>
<comment type="caution">
    <text evidence="5">The sequence shown here is derived from an EMBL/GenBank/DDBJ whole genome shotgun (WGS) entry which is preliminary data.</text>
</comment>
<dbReference type="GO" id="GO:0003677">
    <property type="term" value="F:DNA binding"/>
    <property type="evidence" value="ECO:0007669"/>
    <property type="project" value="UniProtKB-KW"/>
</dbReference>
<evidence type="ECO:0000256" key="2">
    <source>
        <dbReference type="ARBA" id="ARBA00023125"/>
    </source>
</evidence>
<dbReference type="EMBL" id="BMGP01000004">
    <property type="protein sequence ID" value="GGF31678.1"/>
    <property type="molecule type" value="Genomic_DNA"/>
</dbReference>
<sequence length="238" mass="25989">MIEPEMVFPAGTASHRRTDARLQFGVGLPGIERMEASFARGGFAPHRHDRYAIGVTLSGVQSFQYRGAQHAGLPGEGHILHPDEVHDGVAGTEAGLRYRILYIDPALIRQAIDGRDLPFVAEPVMPRATVSPTLLASLRDLNQPLTELERVDLITSLADTVQKGAGRAPRAPGQRVADAVSAVRDLIMSEPARQHSAAELETITGLSRWEVARQFRAAFGTSPTRFRSMRRQPGRTEA</sequence>
<name>A0A917B9P3_9MICO</name>
<organism evidence="5 6">
    <name type="scientific">Subtercola lobariae</name>
    <dbReference type="NCBI Taxonomy" id="1588641"/>
    <lineage>
        <taxon>Bacteria</taxon>
        <taxon>Bacillati</taxon>
        <taxon>Actinomycetota</taxon>
        <taxon>Actinomycetes</taxon>
        <taxon>Micrococcales</taxon>
        <taxon>Microbacteriaceae</taxon>
        <taxon>Subtercola</taxon>
    </lineage>
</organism>
<evidence type="ECO:0000313" key="6">
    <source>
        <dbReference type="Proteomes" id="UP000598775"/>
    </source>
</evidence>
<dbReference type="RefSeq" id="WP_188678974.1">
    <property type="nucleotide sequence ID" value="NZ_BMGP01000004.1"/>
</dbReference>
<keyword evidence="1" id="KW-0805">Transcription regulation</keyword>
<feature type="domain" description="AraC-type arabinose-binding/dimerisation" evidence="4">
    <location>
        <begin position="29"/>
        <end position="157"/>
    </location>
</feature>
<reference evidence="5 6" key="1">
    <citation type="journal article" date="2014" name="Int. J. Syst. Evol. Microbiol.">
        <title>Complete genome sequence of Corynebacterium casei LMG S-19264T (=DSM 44701T), isolated from a smear-ripened cheese.</title>
        <authorList>
            <consortium name="US DOE Joint Genome Institute (JGI-PGF)"/>
            <person name="Walter F."/>
            <person name="Albersmeier A."/>
            <person name="Kalinowski J."/>
            <person name="Ruckert C."/>
        </authorList>
    </citation>
    <scope>NUCLEOTIDE SEQUENCE [LARGE SCALE GENOMIC DNA]</scope>
    <source>
        <strain evidence="5 6">CGMCC 1.12976</strain>
    </source>
</reference>
<keyword evidence="2" id="KW-0238">DNA-binding</keyword>
<dbReference type="AlphaFoldDB" id="A0A917B9P3"/>
<evidence type="ECO:0000313" key="5">
    <source>
        <dbReference type="EMBL" id="GGF31678.1"/>
    </source>
</evidence>
<dbReference type="SUPFAM" id="SSF51215">
    <property type="entry name" value="Regulatory protein AraC"/>
    <property type="match status" value="1"/>
</dbReference>
<keyword evidence="6" id="KW-1185">Reference proteome</keyword>
<protein>
    <submittedName>
        <fullName evidence="5">AraC family transcriptional regulator</fullName>
    </submittedName>
</protein>
<dbReference type="PANTHER" id="PTHR46796">
    <property type="entry name" value="HTH-TYPE TRANSCRIPTIONAL ACTIVATOR RHAS-RELATED"/>
    <property type="match status" value="1"/>
</dbReference>